<feature type="chain" id="PRO_5012771838" evidence="1">
    <location>
        <begin position="42"/>
        <end position="173"/>
    </location>
</feature>
<dbReference type="InterPro" id="IPR006311">
    <property type="entry name" value="TAT_signal"/>
</dbReference>
<evidence type="ECO:0000256" key="1">
    <source>
        <dbReference type="SAM" id="SignalP"/>
    </source>
</evidence>
<sequence>MTPKTVHTPFSQNKTTRREALALALSAGLSALIGVPSTARAQNTSDEAAFASLGALLDTFLPEDDLSPAATAVGVATDLRAFLSANGQLEQLFIIALNWMDGLAQVPFWQLSFAERTEILTYMSAADYNQIPGRFYHIARALAVEFYYATPESLAGLGLNPSPQPEGYLPPWR</sequence>
<feature type="signal peptide" evidence="1">
    <location>
        <begin position="1"/>
        <end position="41"/>
    </location>
</feature>
<gene>
    <name evidence="2" type="ORF">SAMN05421580_101132</name>
</gene>
<keyword evidence="3" id="KW-1185">Reference proteome</keyword>
<organism evidence="2 3">
    <name type="scientific">Rhodobacter aestuarii</name>
    <dbReference type="NCBI Taxonomy" id="453582"/>
    <lineage>
        <taxon>Bacteria</taxon>
        <taxon>Pseudomonadati</taxon>
        <taxon>Pseudomonadota</taxon>
        <taxon>Alphaproteobacteria</taxon>
        <taxon>Rhodobacterales</taxon>
        <taxon>Rhodobacter group</taxon>
        <taxon>Rhodobacter</taxon>
    </lineage>
</organism>
<evidence type="ECO:0000313" key="2">
    <source>
        <dbReference type="EMBL" id="SIS42068.1"/>
    </source>
</evidence>
<dbReference type="EMBL" id="FTOG01000001">
    <property type="protein sequence ID" value="SIS42068.1"/>
    <property type="molecule type" value="Genomic_DNA"/>
</dbReference>
<dbReference type="STRING" id="453582.SAMN05421580_101132"/>
<protein>
    <submittedName>
        <fullName evidence="2">Gluconate 2-dehydrogenase subunit 3</fullName>
    </submittedName>
</protein>
<keyword evidence="1" id="KW-0732">Signal</keyword>
<dbReference type="InterPro" id="IPR027056">
    <property type="entry name" value="Gluconate_2DH_su3"/>
</dbReference>
<dbReference type="RefSeq" id="WP_076483113.1">
    <property type="nucleotide sequence ID" value="NZ_FTOG01000001.1"/>
</dbReference>
<dbReference type="OrthoDB" id="7870747at2"/>
<dbReference type="PROSITE" id="PS51318">
    <property type="entry name" value="TAT"/>
    <property type="match status" value="1"/>
</dbReference>
<dbReference type="Proteomes" id="UP000186221">
    <property type="component" value="Unassembled WGS sequence"/>
</dbReference>
<proteinExistence type="predicted"/>
<reference evidence="3" key="1">
    <citation type="submission" date="2017-01" db="EMBL/GenBank/DDBJ databases">
        <authorList>
            <person name="Varghese N."/>
            <person name="Submissions S."/>
        </authorList>
    </citation>
    <scope>NUCLEOTIDE SEQUENCE [LARGE SCALE GENOMIC DNA]</scope>
    <source>
        <strain evidence="3">DSM 19945</strain>
    </source>
</reference>
<dbReference type="Pfam" id="PF13618">
    <property type="entry name" value="Gluconate_2-dh3"/>
    <property type="match status" value="1"/>
</dbReference>
<dbReference type="AlphaFoldDB" id="A0A1N7IY82"/>
<evidence type="ECO:0000313" key="3">
    <source>
        <dbReference type="Proteomes" id="UP000186221"/>
    </source>
</evidence>
<accession>A0A1N7IY82</accession>
<name>A0A1N7IY82_9RHOB</name>